<organism evidence="15 16">
    <name type="scientific">Pycnoporus cinnabarinus</name>
    <name type="common">Cinnabar-red polypore</name>
    <name type="synonym">Trametes cinnabarina</name>
    <dbReference type="NCBI Taxonomy" id="5643"/>
    <lineage>
        <taxon>Eukaryota</taxon>
        <taxon>Fungi</taxon>
        <taxon>Dikarya</taxon>
        <taxon>Basidiomycota</taxon>
        <taxon>Agaricomycotina</taxon>
        <taxon>Agaricomycetes</taxon>
        <taxon>Polyporales</taxon>
        <taxon>Polyporaceae</taxon>
        <taxon>Trametes</taxon>
    </lineage>
</organism>
<dbReference type="AlphaFoldDB" id="A0A060S2N3"/>
<keyword evidence="14" id="KW-0812">Transmembrane</keyword>
<dbReference type="Gene3D" id="1.50.10.10">
    <property type="match status" value="1"/>
</dbReference>
<feature type="active site" evidence="10">
    <location>
        <position position="509"/>
    </location>
</feature>
<sequence>MSAQLQTYLSRRSRSVRYIAAACTAIFVVSTLYYLELPHYAGEFRFDEHLPQWPAPTPSQYPQDETSSHVWDTRAAQVKQAFRHAYQGYLEHANGFDELRPLSNVGVNNFNGWNVTMYDSLDTMLLMGLYDEFEAALPVVAQGNFTRLRSTPDTNPWSRSGYAPFFETVIRYLGGLLSAYALSGEKLLLDRASELATLLEPAFNPATGWELTYGWRAAVTPSQSGMLAEIASCQLEWTYAAHATVNKTHYDRVSDLLETLANAMEERKGGMFPTGWHLNTGKPVSESRSVGAAADSAHEYLLKQYLLTGKQQDIESLEMYMLTTNEVLTRLLYLTPNRELLYVTDTSGSKFAPAHRLEHLACFFPGLLALGAHAVDLNAAFAGIDRTKLNAEARRQYDLLSQYDVRALHMAAAEGLATSCWLMYADQPSGLGAEVVDMEHTVRDGSSKDAKGILWIDAVEGWRNKGRTGPLPGTDEKKPIPYTLSAKERAPKAPWDYVVKRHDYFLRPETIESIYIMWKTTGNPVWRERGWAIFEAIEREAKTPSGYASLKTVTQSPAPQSDDQPSYFLAETLKYLYLLFSNEDPVPLDKWVFNTEAHPLPVFTWSDYEKHKLGIPS</sequence>
<reference evidence="15" key="1">
    <citation type="submission" date="2014-01" db="EMBL/GenBank/DDBJ databases">
        <title>The genome of the white-rot fungus Pycnoporus cinnabarinus: a basidiomycete model with a versatile arsenal for lignocellulosic biomass breakdown.</title>
        <authorList>
            <person name="Levasseur A."/>
            <person name="Lomascolo A."/>
            <person name="Ruiz-Duenas F.J."/>
            <person name="Uzan E."/>
            <person name="Piumi F."/>
            <person name="Kues U."/>
            <person name="Ram A.F.J."/>
            <person name="Murat C."/>
            <person name="Haon M."/>
            <person name="Benoit I."/>
            <person name="Arfi Y."/>
            <person name="Chevret D."/>
            <person name="Drula E."/>
            <person name="Kwon M.J."/>
            <person name="Gouret P."/>
            <person name="Lesage-Meessen L."/>
            <person name="Lombard V."/>
            <person name="Mariette J."/>
            <person name="Noirot C."/>
            <person name="Park J."/>
            <person name="Patyshakuliyeva A."/>
            <person name="Wieneger R.A.B."/>
            <person name="Wosten H.A.B."/>
            <person name="Martin F."/>
            <person name="Coutinho P.M."/>
            <person name="de Vries R."/>
            <person name="Martinez A.T."/>
            <person name="Klopp C."/>
            <person name="Pontarotti P."/>
            <person name="Henrissat B."/>
            <person name="Record E."/>
        </authorList>
    </citation>
    <scope>NUCLEOTIDE SEQUENCE [LARGE SCALE GENOMIC DNA]</scope>
    <source>
        <strain evidence="15">BRFM137</strain>
    </source>
</reference>
<comment type="caution">
    <text evidence="15">The sequence shown here is derived from an EMBL/GenBank/DDBJ whole genome shotgun (WGS) entry which is preliminary data.</text>
</comment>
<evidence type="ECO:0000256" key="9">
    <source>
        <dbReference type="ARBA" id="ARBA00048605"/>
    </source>
</evidence>
<protein>
    <recommendedName>
        <fullName evidence="13">alpha-1,2-Mannosidase</fullName>
        <ecNumber evidence="13">3.2.1.-</ecNumber>
    </recommendedName>
</protein>
<dbReference type="SUPFAM" id="SSF48225">
    <property type="entry name" value="Seven-hairpin glycosidases"/>
    <property type="match status" value="1"/>
</dbReference>
<feature type="transmembrane region" description="Helical" evidence="14">
    <location>
        <begin position="16"/>
        <end position="35"/>
    </location>
</feature>
<feature type="active site" description="Proton donor" evidence="10">
    <location>
        <position position="167"/>
    </location>
</feature>
<name>A0A060S2N3_PYCCI</name>
<comment type="catalytic activity">
    <reaction evidence="9">
        <text>N(4)-(alpha-D-Man-(1-&gt;2)-alpha-D-Man-(1-&gt;2)-alpha-D-Man-(1-&gt;3)-[alpha-D-Man-(1-&gt;2)-alpha-D-Man-(1-&gt;3)-[alpha-D-Man-(1-&gt;2)-alpha-D-Man-(1-&gt;6)]-alpha-D-Man-(1-&gt;6)]-beta-D-Man-(1-&gt;4)-beta-D-GlcNAc-(1-&gt;4)-beta-D-GlcNAc)-L-asparaginyl-[protein] (N-glucan mannose isomer 9A1,2,3B1,2,3) + 4 H2O = N(4)-(alpha-D-Man-(1-&gt;3)-[alpha-D-Man-(1-&gt;3)-[alpha-D-Man-(1-&gt;6)]-alpha-D-Man-(1-&gt;6)]-beta-D-Man-(1-&gt;4)-beta-D-GlcNAc-(1-&gt;4)-beta-D-GlcNAc)-L-asparaginyl-[protein] (N-glucan mannose isomer 5A1,2) + 4 beta-D-mannose</text>
        <dbReference type="Rhea" id="RHEA:56008"/>
        <dbReference type="Rhea" id="RHEA-COMP:14356"/>
        <dbReference type="Rhea" id="RHEA-COMP:14367"/>
        <dbReference type="ChEBI" id="CHEBI:15377"/>
        <dbReference type="ChEBI" id="CHEBI:28563"/>
        <dbReference type="ChEBI" id="CHEBI:59087"/>
        <dbReference type="ChEBI" id="CHEBI:139493"/>
        <dbReference type="EC" id="3.2.1.113"/>
    </reaction>
</comment>
<keyword evidence="4 11" id="KW-0479">Metal-binding</keyword>
<dbReference type="GO" id="GO:0016020">
    <property type="term" value="C:membrane"/>
    <property type="evidence" value="ECO:0007669"/>
    <property type="project" value="InterPro"/>
</dbReference>
<dbReference type="Proteomes" id="UP000029665">
    <property type="component" value="Unassembled WGS sequence"/>
</dbReference>
<evidence type="ECO:0000256" key="2">
    <source>
        <dbReference type="ARBA" id="ARBA00004922"/>
    </source>
</evidence>
<evidence type="ECO:0000256" key="14">
    <source>
        <dbReference type="SAM" id="Phobius"/>
    </source>
</evidence>
<keyword evidence="14" id="KW-1133">Transmembrane helix</keyword>
<keyword evidence="16" id="KW-1185">Reference proteome</keyword>
<evidence type="ECO:0000256" key="13">
    <source>
        <dbReference type="RuleBase" id="RU361193"/>
    </source>
</evidence>
<evidence type="ECO:0000256" key="3">
    <source>
        <dbReference type="ARBA" id="ARBA00007658"/>
    </source>
</evidence>
<dbReference type="GO" id="GO:0036503">
    <property type="term" value="P:ERAD pathway"/>
    <property type="evidence" value="ECO:0007669"/>
    <property type="project" value="UniProtKB-ARBA"/>
</dbReference>
<gene>
    <name evidence="15" type="ORF">BN946_scf184815.g58</name>
</gene>
<evidence type="ECO:0000256" key="4">
    <source>
        <dbReference type="ARBA" id="ARBA00022723"/>
    </source>
</evidence>
<comment type="cofactor">
    <cofactor evidence="1 11">
        <name>Ca(2+)</name>
        <dbReference type="ChEBI" id="CHEBI:29108"/>
    </cofactor>
</comment>
<dbReference type="InterPro" id="IPR036026">
    <property type="entry name" value="Seven-hairpin_glycosidases"/>
</dbReference>
<evidence type="ECO:0000256" key="12">
    <source>
        <dbReference type="PIRSR" id="PIRSR601382-3"/>
    </source>
</evidence>
<dbReference type="GO" id="GO:0005783">
    <property type="term" value="C:endoplasmic reticulum"/>
    <property type="evidence" value="ECO:0007669"/>
    <property type="project" value="TreeGrafter"/>
</dbReference>
<keyword evidence="7 12" id="KW-1015">Disulfide bond</keyword>
<dbReference type="GO" id="GO:0004571">
    <property type="term" value="F:mannosyl-oligosaccharide 1,2-alpha-mannosidase activity"/>
    <property type="evidence" value="ECO:0007669"/>
    <property type="project" value="UniProtKB-EC"/>
</dbReference>
<dbReference type="InterPro" id="IPR001382">
    <property type="entry name" value="Glyco_hydro_47"/>
</dbReference>
<evidence type="ECO:0000313" key="16">
    <source>
        <dbReference type="Proteomes" id="UP000029665"/>
    </source>
</evidence>
<dbReference type="PRINTS" id="PR00747">
    <property type="entry name" value="GLYHDRLASE47"/>
</dbReference>
<dbReference type="OrthoDB" id="8118055at2759"/>
<dbReference type="EMBL" id="CCBP010000012">
    <property type="protein sequence ID" value="CDO68411.1"/>
    <property type="molecule type" value="Genomic_DNA"/>
</dbReference>
<evidence type="ECO:0000256" key="11">
    <source>
        <dbReference type="PIRSR" id="PIRSR601382-2"/>
    </source>
</evidence>
<feature type="active site" description="Proton donor" evidence="10">
    <location>
        <position position="434"/>
    </location>
</feature>
<dbReference type="InterPro" id="IPR050749">
    <property type="entry name" value="Glycosyl_Hydrolase_47"/>
</dbReference>
<comment type="similarity">
    <text evidence="3 13">Belongs to the glycosyl hydrolase 47 family.</text>
</comment>
<keyword evidence="14" id="KW-0472">Membrane</keyword>
<proteinExistence type="inferred from homology"/>
<dbReference type="PANTHER" id="PTHR11742">
    <property type="entry name" value="MANNOSYL-OLIGOSACCHARIDE ALPHA-1,2-MANNOSIDASE-RELATED"/>
    <property type="match status" value="1"/>
</dbReference>
<evidence type="ECO:0000256" key="6">
    <source>
        <dbReference type="ARBA" id="ARBA00022837"/>
    </source>
</evidence>
<dbReference type="InterPro" id="IPR012341">
    <property type="entry name" value="6hp_glycosidase-like_sf"/>
</dbReference>
<evidence type="ECO:0000256" key="8">
    <source>
        <dbReference type="ARBA" id="ARBA00047669"/>
    </source>
</evidence>
<keyword evidence="5 13" id="KW-0378">Hydrolase</keyword>
<evidence type="ECO:0000256" key="10">
    <source>
        <dbReference type="PIRSR" id="PIRSR601382-1"/>
    </source>
</evidence>
<keyword evidence="13" id="KW-0326">Glycosidase</keyword>
<feature type="active site" evidence="10">
    <location>
        <position position="295"/>
    </location>
</feature>
<dbReference type="Pfam" id="PF01532">
    <property type="entry name" value="Glyco_hydro_47"/>
    <property type="match status" value="1"/>
</dbReference>
<dbReference type="PANTHER" id="PTHR11742:SF55">
    <property type="entry name" value="ENDOPLASMIC RETICULUM MANNOSYL-OLIGOSACCHARIDE 1,2-ALPHA-MANNOSIDASE"/>
    <property type="match status" value="1"/>
</dbReference>
<dbReference type="HOGENOM" id="CLU_003818_0_2_1"/>
<evidence type="ECO:0000256" key="1">
    <source>
        <dbReference type="ARBA" id="ARBA00001913"/>
    </source>
</evidence>
<dbReference type="EC" id="3.2.1.-" evidence="13"/>
<evidence type="ECO:0000256" key="7">
    <source>
        <dbReference type="ARBA" id="ARBA00023157"/>
    </source>
</evidence>
<comment type="pathway">
    <text evidence="2">Protein modification; protein glycosylation.</text>
</comment>
<dbReference type="GO" id="GO:0005975">
    <property type="term" value="P:carbohydrate metabolic process"/>
    <property type="evidence" value="ECO:0007669"/>
    <property type="project" value="InterPro"/>
</dbReference>
<dbReference type="STRING" id="5643.A0A060S2N3"/>
<accession>A0A060S2N3</accession>
<dbReference type="GO" id="GO:0005509">
    <property type="term" value="F:calcium ion binding"/>
    <property type="evidence" value="ECO:0007669"/>
    <property type="project" value="InterPro"/>
</dbReference>
<feature type="disulfide bond" evidence="12">
    <location>
        <begin position="362"/>
        <end position="420"/>
    </location>
</feature>
<evidence type="ECO:0000256" key="5">
    <source>
        <dbReference type="ARBA" id="ARBA00022801"/>
    </source>
</evidence>
<dbReference type="OMA" id="WRMFKNI"/>
<feature type="binding site" evidence="11">
    <location>
        <position position="595"/>
    </location>
    <ligand>
        <name>Ca(2+)</name>
        <dbReference type="ChEBI" id="CHEBI:29108"/>
    </ligand>
</feature>
<keyword evidence="6 11" id="KW-0106">Calcium</keyword>
<comment type="catalytic activity">
    <reaction evidence="8">
        <text>N(4)-(alpha-D-Man-(1-&gt;2)-alpha-D-Man-(1-&gt;2)-alpha-D-Man-(1-&gt;3)-[alpha-D-Man-(1-&gt;3)-[alpha-D-Man-(1-&gt;2)-alpha-D-Man-(1-&gt;6)]-alpha-D-Man-(1-&gt;6)]-beta-D-Man-(1-&gt;4)-beta-D-GlcNAc-(1-&gt;4)-beta-D-GlcNAc)-L-asparaginyl-[protein] (N-glucan mannose isomer 8A1,2,3B1,3) + 3 H2O = N(4)-(alpha-D-Man-(1-&gt;3)-[alpha-D-Man-(1-&gt;3)-[alpha-D-Man-(1-&gt;6)]-alpha-D-Man-(1-&gt;6)]-beta-D-Man-(1-&gt;4)-beta-D-GlcNAc-(1-&gt;4)-beta-D-GlcNAc)-L-asparaginyl-[protein] (N-glucan mannose isomer 5A1,2) + 3 beta-D-mannose</text>
        <dbReference type="Rhea" id="RHEA:56028"/>
        <dbReference type="Rhea" id="RHEA-COMP:14358"/>
        <dbReference type="Rhea" id="RHEA-COMP:14367"/>
        <dbReference type="ChEBI" id="CHEBI:15377"/>
        <dbReference type="ChEBI" id="CHEBI:28563"/>
        <dbReference type="ChEBI" id="CHEBI:59087"/>
        <dbReference type="ChEBI" id="CHEBI:60628"/>
        <dbReference type="EC" id="3.2.1.113"/>
    </reaction>
</comment>
<evidence type="ECO:0000313" key="15">
    <source>
        <dbReference type="EMBL" id="CDO68411.1"/>
    </source>
</evidence>